<feature type="domain" description="NIF system FeS cluster assembly NifU N-terminal" evidence="2">
    <location>
        <begin position="10"/>
        <end position="120"/>
    </location>
</feature>
<name>A0A5R8Q903_9FIRM</name>
<gene>
    <name evidence="3" type="ORF">FEZ08_11600</name>
</gene>
<dbReference type="FunFam" id="3.90.1010.10:FF:000002">
    <property type="entry name" value="Iron-sulfur cluster assembly scaffold protein NifU"/>
    <property type="match status" value="1"/>
</dbReference>
<keyword evidence="4" id="KW-1185">Reference proteome</keyword>
<dbReference type="RefSeq" id="WP_138192580.1">
    <property type="nucleotide sequence ID" value="NZ_VBWP01000016.1"/>
</dbReference>
<protein>
    <submittedName>
        <fullName evidence="3">SUF system NifU family Fe-S cluster assembly protein</fullName>
    </submittedName>
</protein>
<dbReference type="EMBL" id="VBWP01000016">
    <property type="protein sequence ID" value="TLG71098.1"/>
    <property type="molecule type" value="Genomic_DNA"/>
</dbReference>
<dbReference type="Gene3D" id="3.90.1010.10">
    <property type="match status" value="1"/>
</dbReference>
<dbReference type="Proteomes" id="UP000306912">
    <property type="component" value="Unassembled WGS sequence"/>
</dbReference>
<dbReference type="SUPFAM" id="SSF82649">
    <property type="entry name" value="SufE/NifU"/>
    <property type="match status" value="1"/>
</dbReference>
<evidence type="ECO:0000313" key="3">
    <source>
        <dbReference type="EMBL" id="TLG71098.1"/>
    </source>
</evidence>
<dbReference type="GO" id="GO:0005506">
    <property type="term" value="F:iron ion binding"/>
    <property type="evidence" value="ECO:0007669"/>
    <property type="project" value="InterPro"/>
</dbReference>
<comment type="caution">
    <text evidence="3">The sequence shown here is derived from an EMBL/GenBank/DDBJ whole genome shotgun (WGS) entry which is preliminary data.</text>
</comment>
<dbReference type="Pfam" id="PF01592">
    <property type="entry name" value="NifU_N"/>
    <property type="match status" value="1"/>
</dbReference>
<dbReference type="PANTHER" id="PTHR10093">
    <property type="entry name" value="IRON-SULFUR CLUSTER ASSEMBLY ENZYME NIFU HOMOLOG"/>
    <property type="match status" value="1"/>
</dbReference>
<evidence type="ECO:0000256" key="1">
    <source>
        <dbReference type="ARBA" id="ARBA00006420"/>
    </source>
</evidence>
<dbReference type="AlphaFoldDB" id="A0A5R8Q903"/>
<dbReference type="NCBIfam" id="TIGR01994">
    <property type="entry name" value="SUF_scaf_2"/>
    <property type="match status" value="1"/>
</dbReference>
<evidence type="ECO:0000313" key="4">
    <source>
        <dbReference type="Proteomes" id="UP000306912"/>
    </source>
</evidence>
<sequence>MTQNNIEQWYRQIIMDHYQNPRNKGLVDDDAYHTIHLKNPSCGDDIQVQVKLEGEKLVDVRHQGSGCSICCASASMMSELLKAKTIQEADEVITAFKYMVSDQPFDEDLIEEAISLHGVAKLPPRIKCATLAWTAVSDAIHEDK</sequence>
<organism evidence="3 4">
    <name type="scientific">Culicoidibacter larvae</name>
    <dbReference type="NCBI Taxonomy" id="2579976"/>
    <lineage>
        <taxon>Bacteria</taxon>
        <taxon>Bacillati</taxon>
        <taxon>Bacillota</taxon>
        <taxon>Culicoidibacteria</taxon>
        <taxon>Culicoidibacterales</taxon>
        <taxon>Culicoidibacteraceae</taxon>
        <taxon>Culicoidibacter</taxon>
    </lineage>
</organism>
<evidence type="ECO:0000259" key="2">
    <source>
        <dbReference type="Pfam" id="PF01592"/>
    </source>
</evidence>
<comment type="similarity">
    <text evidence="1">Belongs to the NifU family.</text>
</comment>
<dbReference type="CDD" id="cd06664">
    <property type="entry name" value="IscU_like"/>
    <property type="match status" value="1"/>
</dbReference>
<accession>A0A5R8Q903</accession>
<dbReference type="FunCoup" id="A0A5R8Q903">
    <property type="interactions" value="273"/>
</dbReference>
<dbReference type="OrthoDB" id="9804157at2"/>
<dbReference type="GO" id="GO:0016226">
    <property type="term" value="P:iron-sulfur cluster assembly"/>
    <property type="evidence" value="ECO:0007669"/>
    <property type="project" value="InterPro"/>
</dbReference>
<dbReference type="InParanoid" id="A0A5R8Q903"/>
<reference evidence="3 4" key="1">
    <citation type="submission" date="2019-05" db="EMBL/GenBank/DDBJ databases">
        <title>Culicoidintestinum kansasii gen. nov., sp. nov. from the gastrointestinal tract of the biting midge, Culicoides sonorensis.</title>
        <authorList>
            <person name="Neupane S."/>
            <person name="Ghosh A."/>
            <person name="Gunther S."/>
            <person name="Martin K."/>
            <person name="Zurek L."/>
        </authorList>
    </citation>
    <scope>NUCLEOTIDE SEQUENCE [LARGE SCALE GENOMIC DNA]</scope>
    <source>
        <strain evidence="3 4">CS-1</strain>
    </source>
</reference>
<dbReference type="InterPro" id="IPR002871">
    <property type="entry name" value="NIF_FeS_clus_asmbl_NifU_N"/>
</dbReference>
<proteinExistence type="inferred from homology"/>
<dbReference type="GO" id="GO:0051536">
    <property type="term" value="F:iron-sulfur cluster binding"/>
    <property type="evidence" value="ECO:0007669"/>
    <property type="project" value="InterPro"/>
</dbReference>